<organism evidence="1 2">
    <name type="scientific">Coffea canephora</name>
    <name type="common">Robusta coffee</name>
    <dbReference type="NCBI Taxonomy" id="49390"/>
    <lineage>
        <taxon>Eukaryota</taxon>
        <taxon>Viridiplantae</taxon>
        <taxon>Streptophyta</taxon>
        <taxon>Embryophyta</taxon>
        <taxon>Tracheophyta</taxon>
        <taxon>Spermatophyta</taxon>
        <taxon>Magnoliopsida</taxon>
        <taxon>eudicotyledons</taxon>
        <taxon>Gunneridae</taxon>
        <taxon>Pentapetalae</taxon>
        <taxon>asterids</taxon>
        <taxon>lamiids</taxon>
        <taxon>Gentianales</taxon>
        <taxon>Rubiaceae</taxon>
        <taxon>Ixoroideae</taxon>
        <taxon>Gardenieae complex</taxon>
        <taxon>Bertiereae - Coffeeae clade</taxon>
        <taxon>Coffeeae</taxon>
        <taxon>Coffea</taxon>
    </lineage>
</organism>
<protein>
    <submittedName>
        <fullName evidence="1">DH200=94 genomic scaffold, scaffold_245</fullName>
    </submittedName>
</protein>
<gene>
    <name evidence="1" type="ORF">GSCOC_T00005517001</name>
</gene>
<dbReference type="Proteomes" id="UP000295252">
    <property type="component" value="Unassembled WGS sequence"/>
</dbReference>
<dbReference type="EMBL" id="HG739329">
    <property type="protein sequence ID" value="CDP18510.1"/>
    <property type="molecule type" value="Genomic_DNA"/>
</dbReference>
<dbReference type="InParanoid" id="A0A068VCC7"/>
<sequence length="97" mass="10752">MAEAKSATVTDQIDINSIQPVAPADPRVAEIGQFVVEKFHHGKLLFIAVIGGFTWKCEGGKYYALIIQNQDYEGATFIHKALVVEAPGETKLLWHRN</sequence>
<dbReference type="Gene3D" id="3.10.450.10">
    <property type="match status" value="1"/>
</dbReference>
<proteinExistence type="predicted"/>
<evidence type="ECO:0000313" key="2">
    <source>
        <dbReference type="Proteomes" id="UP000295252"/>
    </source>
</evidence>
<reference evidence="2" key="1">
    <citation type="journal article" date="2014" name="Science">
        <title>The coffee genome provides insight into the convergent evolution of caffeine biosynthesis.</title>
        <authorList>
            <person name="Denoeud F."/>
            <person name="Carretero-Paulet L."/>
            <person name="Dereeper A."/>
            <person name="Droc G."/>
            <person name="Guyot R."/>
            <person name="Pietrella M."/>
            <person name="Zheng C."/>
            <person name="Alberti A."/>
            <person name="Anthony F."/>
            <person name="Aprea G."/>
            <person name="Aury J.M."/>
            <person name="Bento P."/>
            <person name="Bernard M."/>
            <person name="Bocs S."/>
            <person name="Campa C."/>
            <person name="Cenci A."/>
            <person name="Combes M.C."/>
            <person name="Crouzillat D."/>
            <person name="Da Silva C."/>
            <person name="Daddiego L."/>
            <person name="De Bellis F."/>
            <person name="Dussert S."/>
            <person name="Garsmeur O."/>
            <person name="Gayraud T."/>
            <person name="Guignon V."/>
            <person name="Jahn K."/>
            <person name="Jamilloux V."/>
            <person name="Joet T."/>
            <person name="Labadie K."/>
            <person name="Lan T."/>
            <person name="Leclercq J."/>
            <person name="Lepelley M."/>
            <person name="Leroy T."/>
            <person name="Li L.T."/>
            <person name="Librado P."/>
            <person name="Lopez L."/>
            <person name="Munoz A."/>
            <person name="Noel B."/>
            <person name="Pallavicini A."/>
            <person name="Perrotta G."/>
            <person name="Poncet V."/>
            <person name="Pot D."/>
            <person name="Priyono X."/>
            <person name="Rigoreau M."/>
            <person name="Rouard M."/>
            <person name="Rozas J."/>
            <person name="Tranchant-Dubreuil C."/>
            <person name="VanBuren R."/>
            <person name="Zhang Q."/>
            <person name="Andrade A.C."/>
            <person name="Argout X."/>
            <person name="Bertrand B."/>
            <person name="de Kochko A."/>
            <person name="Graziosi G."/>
            <person name="Henry R.J."/>
            <person name="Jayarama X."/>
            <person name="Ming R."/>
            <person name="Nagai C."/>
            <person name="Rounsley S."/>
            <person name="Sankoff D."/>
            <person name="Giuliano G."/>
            <person name="Albert V.A."/>
            <person name="Wincker P."/>
            <person name="Lashermes P."/>
        </authorList>
    </citation>
    <scope>NUCLEOTIDE SEQUENCE [LARGE SCALE GENOMIC DNA]</scope>
    <source>
        <strain evidence="2">cv. DH200-94</strain>
    </source>
</reference>
<dbReference type="Gramene" id="CDP18510">
    <property type="protein sequence ID" value="CDP18510"/>
    <property type="gene ID" value="GSCOC_T00005517001"/>
</dbReference>
<accession>A0A068VCC7</accession>
<keyword evidence="2" id="KW-1185">Reference proteome</keyword>
<dbReference type="PhylomeDB" id="A0A068VCC7"/>
<evidence type="ECO:0000313" key="1">
    <source>
        <dbReference type="EMBL" id="CDP18510.1"/>
    </source>
</evidence>
<name>A0A068VCC7_COFCA</name>
<dbReference type="AlphaFoldDB" id="A0A068VCC7"/>